<dbReference type="Proteomes" id="UP001163321">
    <property type="component" value="Chromosome 1"/>
</dbReference>
<organism evidence="1 2">
    <name type="scientific">Peronosclerospora sorghi</name>
    <dbReference type="NCBI Taxonomy" id="230839"/>
    <lineage>
        <taxon>Eukaryota</taxon>
        <taxon>Sar</taxon>
        <taxon>Stramenopiles</taxon>
        <taxon>Oomycota</taxon>
        <taxon>Peronosporomycetes</taxon>
        <taxon>Peronosporales</taxon>
        <taxon>Peronosporaceae</taxon>
        <taxon>Peronosclerospora</taxon>
    </lineage>
</organism>
<gene>
    <name evidence="1" type="ORF">PsorP6_001968</name>
</gene>
<accession>A0ACC0WU47</accession>
<name>A0ACC0WU47_9STRA</name>
<keyword evidence="2" id="KW-1185">Reference proteome</keyword>
<protein>
    <submittedName>
        <fullName evidence="1">Uncharacterized protein</fullName>
    </submittedName>
</protein>
<dbReference type="EMBL" id="CM047580">
    <property type="protein sequence ID" value="KAI9922297.1"/>
    <property type="molecule type" value="Genomic_DNA"/>
</dbReference>
<comment type="caution">
    <text evidence="1">The sequence shown here is derived from an EMBL/GenBank/DDBJ whole genome shotgun (WGS) entry which is preliminary data.</text>
</comment>
<proteinExistence type="predicted"/>
<evidence type="ECO:0000313" key="1">
    <source>
        <dbReference type="EMBL" id="KAI9922297.1"/>
    </source>
</evidence>
<reference evidence="1 2" key="1">
    <citation type="journal article" date="2022" name="bioRxiv">
        <title>The genome of the oomycete Peronosclerospora sorghi, a cosmopolitan pathogen of maize and sorghum, is inflated with dispersed pseudogenes.</title>
        <authorList>
            <person name="Fletcher K."/>
            <person name="Martin F."/>
            <person name="Isakeit T."/>
            <person name="Cavanaugh K."/>
            <person name="Magill C."/>
            <person name="Michelmore R."/>
        </authorList>
    </citation>
    <scope>NUCLEOTIDE SEQUENCE [LARGE SCALE GENOMIC DNA]</scope>
    <source>
        <strain evidence="1">P6</strain>
    </source>
</reference>
<sequence length="124" mass="14290">MKPVGKALMFMAKNEDDRVDRFIMNVLISKALLLYLKKQYKDAIKIIWKQSSCTDAAHSCYHLGAVEKAREVMRYTAGFFRRHTSLAVSDDERINCSHRSGDNRVVSKRYAMPQTFELSEPVTI</sequence>
<evidence type="ECO:0000313" key="2">
    <source>
        <dbReference type="Proteomes" id="UP001163321"/>
    </source>
</evidence>